<gene>
    <name evidence="2" type="ORF">B0J11DRAFT_22381</name>
</gene>
<comment type="caution">
    <text evidence="2">The sequence shown here is derived from an EMBL/GenBank/DDBJ whole genome shotgun (WGS) entry which is preliminary data.</text>
</comment>
<name>A0A9P9EIV7_9PLEO</name>
<accession>A0A9P9EIV7</accession>
<dbReference type="AlphaFoldDB" id="A0A9P9EIV7"/>
<feature type="region of interest" description="Disordered" evidence="1">
    <location>
        <begin position="255"/>
        <end position="274"/>
    </location>
</feature>
<protein>
    <submittedName>
        <fullName evidence="2">Uncharacterized protein</fullName>
    </submittedName>
</protein>
<evidence type="ECO:0000256" key="1">
    <source>
        <dbReference type="SAM" id="MobiDB-lite"/>
    </source>
</evidence>
<organism evidence="2 3">
    <name type="scientific">Dendryphion nanum</name>
    <dbReference type="NCBI Taxonomy" id="256645"/>
    <lineage>
        <taxon>Eukaryota</taxon>
        <taxon>Fungi</taxon>
        <taxon>Dikarya</taxon>
        <taxon>Ascomycota</taxon>
        <taxon>Pezizomycotina</taxon>
        <taxon>Dothideomycetes</taxon>
        <taxon>Pleosporomycetidae</taxon>
        <taxon>Pleosporales</taxon>
        <taxon>Torulaceae</taxon>
        <taxon>Dendryphion</taxon>
    </lineage>
</organism>
<reference evidence="2" key="1">
    <citation type="journal article" date="2021" name="Nat. Commun.">
        <title>Genetic determinants of endophytism in the Arabidopsis root mycobiome.</title>
        <authorList>
            <person name="Mesny F."/>
            <person name="Miyauchi S."/>
            <person name="Thiergart T."/>
            <person name="Pickel B."/>
            <person name="Atanasova L."/>
            <person name="Karlsson M."/>
            <person name="Huettel B."/>
            <person name="Barry K.W."/>
            <person name="Haridas S."/>
            <person name="Chen C."/>
            <person name="Bauer D."/>
            <person name="Andreopoulos W."/>
            <person name="Pangilinan J."/>
            <person name="LaButti K."/>
            <person name="Riley R."/>
            <person name="Lipzen A."/>
            <person name="Clum A."/>
            <person name="Drula E."/>
            <person name="Henrissat B."/>
            <person name="Kohler A."/>
            <person name="Grigoriev I.V."/>
            <person name="Martin F.M."/>
            <person name="Hacquard S."/>
        </authorList>
    </citation>
    <scope>NUCLEOTIDE SEQUENCE</scope>
    <source>
        <strain evidence="2">MPI-CAGE-CH-0243</strain>
    </source>
</reference>
<evidence type="ECO:0000313" key="2">
    <source>
        <dbReference type="EMBL" id="KAH7138670.1"/>
    </source>
</evidence>
<sequence length="274" mass="31041">MHRKNPISVLVYNTLFPNPSPTDPPSFSAHLSKNLVGEVRIETATFYGSLDTIEARYPGLNYAYTPHRKRLGRFPHHKKLFDAFDRLGLTDSEIQGFCRWEGTLWARERYERDEGVKVRDTTGMEIGEWVDRRKHRMLSRSKGINVKTDIEVEIAEVNHTGAEQLLDSRPLDTEMVDDEDDEEEDEESDDDGESEGNALNQRLLHAAAMRDQGVNVAMDPEWEQYLKEAQERGELNFDATREALRMMAGTLTQVNQAGSGAATSTQTYPPVAPA</sequence>
<feature type="compositionally biased region" description="Acidic residues" evidence="1">
    <location>
        <begin position="174"/>
        <end position="194"/>
    </location>
</feature>
<evidence type="ECO:0000313" key="3">
    <source>
        <dbReference type="Proteomes" id="UP000700596"/>
    </source>
</evidence>
<proteinExistence type="predicted"/>
<dbReference type="EMBL" id="JAGMWT010000001">
    <property type="protein sequence ID" value="KAH7138670.1"/>
    <property type="molecule type" value="Genomic_DNA"/>
</dbReference>
<keyword evidence="3" id="KW-1185">Reference proteome</keyword>
<dbReference type="OrthoDB" id="4106209at2759"/>
<feature type="compositionally biased region" description="Polar residues" evidence="1">
    <location>
        <begin position="255"/>
        <end position="268"/>
    </location>
</feature>
<dbReference type="Proteomes" id="UP000700596">
    <property type="component" value="Unassembled WGS sequence"/>
</dbReference>
<feature type="region of interest" description="Disordered" evidence="1">
    <location>
        <begin position="161"/>
        <end position="196"/>
    </location>
</feature>